<dbReference type="AlphaFoldDB" id="A0A1R4GQL6"/>
<keyword evidence="1" id="KW-1133">Transmembrane helix</keyword>
<gene>
    <name evidence="2" type="ORF">FM111_15065</name>
</gene>
<feature type="transmembrane region" description="Helical" evidence="1">
    <location>
        <begin position="89"/>
        <end position="111"/>
    </location>
</feature>
<protein>
    <submittedName>
        <fullName evidence="2">Uncharacterized protein</fullName>
    </submittedName>
</protein>
<feature type="transmembrane region" description="Helical" evidence="1">
    <location>
        <begin position="47"/>
        <end position="68"/>
    </location>
</feature>
<organism evidence="2 3">
    <name type="scientific">Brevundimonas diminuta 3F5N</name>
    <dbReference type="NCBI Taxonomy" id="1255603"/>
    <lineage>
        <taxon>Bacteria</taxon>
        <taxon>Pseudomonadati</taxon>
        <taxon>Pseudomonadota</taxon>
        <taxon>Alphaproteobacteria</taxon>
        <taxon>Caulobacterales</taxon>
        <taxon>Caulobacteraceae</taxon>
        <taxon>Brevundimonas</taxon>
    </lineage>
</organism>
<evidence type="ECO:0000256" key="1">
    <source>
        <dbReference type="SAM" id="Phobius"/>
    </source>
</evidence>
<evidence type="ECO:0000313" key="2">
    <source>
        <dbReference type="EMBL" id="SJM70476.1"/>
    </source>
</evidence>
<dbReference type="Proteomes" id="UP000195766">
    <property type="component" value="Unassembled WGS sequence"/>
</dbReference>
<dbReference type="EMBL" id="FUIE01000085">
    <property type="protein sequence ID" value="SJM70476.1"/>
    <property type="molecule type" value="Genomic_DNA"/>
</dbReference>
<dbReference type="OrthoDB" id="7203905at2"/>
<reference evidence="2 3" key="1">
    <citation type="submission" date="2017-02" db="EMBL/GenBank/DDBJ databases">
        <authorList>
            <person name="Peterson S.W."/>
        </authorList>
    </citation>
    <scope>NUCLEOTIDE SEQUENCE [LARGE SCALE GENOMIC DNA]</scope>
    <source>
        <strain evidence="2 3">3F5N</strain>
    </source>
</reference>
<proteinExistence type="predicted"/>
<sequence length="162" mass="17323">MTFREKHLWVAIVAGLVVWGAYAWRFGERMLAGGLKQADFAADMGGLFVLGLIAVVVLESGLTALAMLTTSKAERRARDEREGLATLQASHVSLMVLIGLLVTVSAVAYGVGFWGSVKPEGLARWMIPGNGLVLVANAVLGCIMLSELARWGLSLALLKRGR</sequence>
<name>A0A1R4GQL6_BREDI</name>
<accession>A0A1R4GQL6</accession>
<keyword evidence="1" id="KW-0472">Membrane</keyword>
<keyword evidence="1" id="KW-0812">Transmembrane</keyword>
<dbReference type="RefSeq" id="WP_143276142.1">
    <property type="nucleotide sequence ID" value="NZ_FUIE01000085.1"/>
</dbReference>
<feature type="transmembrane region" description="Helical" evidence="1">
    <location>
        <begin position="131"/>
        <end position="153"/>
    </location>
</feature>
<evidence type="ECO:0000313" key="3">
    <source>
        <dbReference type="Proteomes" id="UP000195766"/>
    </source>
</evidence>